<dbReference type="Gene3D" id="3.60.21.10">
    <property type="match status" value="1"/>
</dbReference>
<dbReference type="AlphaFoldDB" id="A0A0A1U0B2"/>
<dbReference type="OMA" id="FENTHLW"/>
<organism evidence="2 3">
    <name type="scientific">Entamoeba invadens IP1</name>
    <dbReference type="NCBI Taxonomy" id="370355"/>
    <lineage>
        <taxon>Eukaryota</taxon>
        <taxon>Amoebozoa</taxon>
        <taxon>Evosea</taxon>
        <taxon>Archamoebae</taxon>
        <taxon>Mastigamoebida</taxon>
        <taxon>Entamoebidae</taxon>
        <taxon>Entamoeba</taxon>
    </lineage>
</organism>
<dbReference type="GeneID" id="14886274"/>
<dbReference type="InterPro" id="IPR004843">
    <property type="entry name" value="Calcineurin-like_PHP"/>
</dbReference>
<dbReference type="InterPro" id="IPR029052">
    <property type="entry name" value="Metallo-depent_PP-like"/>
</dbReference>
<feature type="domain" description="Calcineurin-like phosphoesterase" evidence="1">
    <location>
        <begin position="6"/>
        <end position="214"/>
    </location>
</feature>
<proteinExistence type="predicted"/>
<dbReference type="RefSeq" id="XP_004254101.1">
    <property type="nucleotide sequence ID" value="XM_004254053.1"/>
</dbReference>
<dbReference type="VEuPathDB" id="AmoebaDB:EIN_095870"/>
<protein>
    <recommendedName>
        <fullName evidence="1">Calcineurin-like phosphoesterase domain-containing protein</fullName>
    </recommendedName>
</protein>
<sequence>MEDIQFLSDLHLEEPLNYQYFKTHPIIPQSKYLVIGGDLIDYNNIETINWFFDDCSQLFKTVFIVFGNHDFYNFKIPLSEMNLPFQWAVRKNIFYVNNISIVFNTTEIFFTTLWSLLDKTKKEETKQAPEFRYIKYTKTKLLDLESYNKTFENTHLWLANKIQTSTAKHKIVFTHHCPTKTLETPRDNWFTFFRSDCDDLIQKTDLWVFGHTHKNVKTKKIGNALLATNQFGHLSKNENFSFDGEMTTKKVFKIYNTQSVL</sequence>
<gene>
    <name evidence="2" type="ORF">EIN_095870</name>
</gene>
<dbReference type="Pfam" id="PF00149">
    <property type="entry name" value="Metallophos"/>
    <property type="match status" value="1"/>
</dbReference>
<name>A0A0A1U0B2_ENTIV</name>
<evidence type="ECO:0000259" key="1">
    <source>
        <dbReference type="Pfam" id="PF00149"/>
    </source>
</evidence>
<dbReference type="PANTHER" id="PTHR37844">
    <property type="entry name" value="SER/THR PROTEIN PHOSPHATASE SUPERFAMILY (AFU_ORTHOLOGUE AFUA_1G14840)"/>
    <property type="match status" value="1"/>
</dbReference>
<reference evidence="2 3" key="1">
    <citation type="submission" date="2012-10" db="EMBL/GenBank/DDBJ databases">
        <authorList>
            <person name="Zafar N."/>
            <person name="Inman J."/>
            <person name="Hall N."/>
            <person name="Lorenzi H."/>
            <person name="Caler E."/>
        </authorList>
    </citation>
    <scope>NUCLEOTIDE SEQUENCE [LARGE SCALE GENOMIC DNA]</scope>
    <source>
        <strain evidence="2 3">IP1</strain>
    </source>
</reference>
<dbReference type="PANTHER" id="PTHR37844:SF1">
    <property type="entry name" value="CALCINEURIN-LIKE PHOSPHOESTERASE DOMAIN-CONTAINING PROTEIN"/>
    <property type="match status" value="1"/>
</dbReference>
<evidence type="ECO:0000313" key="3">
    <source>
        <dbReference type="Proteomes" id="UP000014680"/>
    </source>
</evidence>
<evidence type="ECO:0000313" key="2">
    <source>
        <dbReference type="EMBL" id="ELP87330.1"/>
    </source>
</evidence>
<accession>A0A0A1U0B2</accession>
<dbReference type="SUPFAM" id="SSF56300">
    <property type="entry name" value="Metallo-dependent phosphatases"/>
    <property type="match status" value="1"/>
</dbReference>
<dbReference type="Proteomes" id="UP000014680">
    <property type="component" value="Unassembled WGS sequence"/>
</dbReference>
<dbReference type="OrthoDB" id="550558at2759"/>
<dbReference type="KEGG" id="eiv:EIN_095870"/>
<dbReference type="EMBL" id="KB206860">
    <property type="protein sequence ID" value="ELP87330.1"/>
    <property type="molecule type" value="Genomic_DNA"/>
</dbReference>
<keyword evidence="3" id="KW-1185">Reference proteome</keyword>
<dbReference type="GO" id="GO:0016787">
    <property type="term" value="F:hydrolase activity"/>
    <property type="evidence" value="ECO:0007669"/>
    <property type="project" value="InterPro"/>
</dbReference>